<sequence>MTNAQPSNPLAESLTWAMRSDGLTNTAAAQADLPAGRSLRSAGSVDPVYSY</sequence>
<organism evidence="1 2">
    <name type="scientific">Actinoalloteichus hymeniacidonis</name>
    <dbReference type="NCBI Taxonomy" id="340345"/>
    <lineage>
        <taxon>Bacteria</taxon>
        <taxon>Bacillati</taxon>
        <taxon>Actinomycetota</taxon>
        <taxon>Actinomycetes</taxon>
        <taxon>Pseudonocardiales</taxon>
        <taxon>Pseudonocardiaceae</taxon>
        <taxon>Actinoalloteichus</taxon>
    </lineage>
</organism>
<protein>
    <submittedName>
        <fullName evidence="1">Uncharacterized protein</fullName>
    </submittedName>
</protein>
<dbReference type="Proteomes" id="UP000095210">
    <property type="component" value="Chromosome"/>
</dbReference>
<reference evidence="2" key="1">
    <citation type="submission" date="2016-03" db="EMBL/GenBank/DDBJ databases">
        <title>Complete genome sequence of the type strain Actinoalloteichus hymeniacidonis DSM 45092.</title>
        <authorList>
            <person name="Schaffert L."/>
            <person name="Albersmeier A."/>
            <person name="Winkler A."/>
            <person name="Kalinowski J."/>
            <person name="Zotchev S."/>
            <person name="Ruckert C."/>
        </authorList>
    </citation>
    <scope>NUCLEOTIDE SEQUENCE [LARGE SCALE GENOMIC DNA]</scope>
    <source>
        <strain evidence="2">HPA177(T) (DSM 45092(T))</strain>
    </source>
</reference>
<evidence type="ECO:0000313" key="2">
    <source>
        <dbReference type="Proteomes" id="UP000095210"/>
    </source>
</evidence>
<dbReference type="RefSeq" id="WP_157421245.1">
    <property type="nucleotide sequence ID" value="NZ_CP014859.1"/>
</dbReference>
<proteinExistence type="predicted"/>
<dbReference type="AlphaFoldDB" id="A0AAC9HUL7"/>
<dbReference type="KEGG" id="ahm:TL08_22370"/>
<name>A0AAC9HUL7_9PSEU</name>
<dbReference type="EMBL" id="CP014859">
    <property type="protein sequence ID" value="AOS65256.1"/>
    <property type="molecule type" value="Genomic_DNA"/>
</dbReference>
<accession>A0AAC9HUL7</accession>
<keyword evidence="2" id="KW-1185">Reference proteome</keyword>
<gene>
    <name evidence="1" type="ORF">TL08_22370</name>
</gene>
<evidence type="ECO:0000313" key="1">
    <source>
        <dbReference type="EMBL" id="AOS65256.1"/>
    </source>
</evidence>